<keyword evidence="6" id="KW-0012">Acyltransferase</keyword>
<dbReference type="PANTHER" id="PTHR43775">
    <property type="entry name" value="FATTY ACID SYNTHASE"/>
    <property type="match status" value="1"/>
</dbReference>
<evidence type="ECO:0000256" key="5">
    <source>
        <dbReference type="ARBA" id="ARBA00023268"/>
    </source>
</evidence>
<evidence type="ECO:0000259" key="8">
    <source>
        <dbReference type="PROSITE" id="PS50075"/>
    </source>
</evidence>
<dbReference type="SUPFAM" id="SSF47336">
    <property type="entry name" value="ACP-like"/>
    <property type="match status" value="1"/>
</dbReference>
<dbReference type="Pfam" id="PF21089">
    <property type="entry name" value="PKS_DH_N"/>
    <property type="match status" value="1"/>
</dbReference>
<dbReference type="InterPro" id="IPR036291">
    <property type="entry name" value="NAD(P)-bd_dom_sf"/>
</dbReference>
<dbReference type="InterPro" id="IPR036736">
    <property type="entry name" value="ACP-like_sf"/>
</dbReference>
<dbReference type="InterPro" id="IPR020843">
    <property type="entry name" value="ER"/>
</dbReference>
<dbReference type="InterPro" id="IPR020807">
    <property type="entry name" value="PKS_DH"/>
</dbReference>
<feature type="region of interest" description="C-terminal hotdog fold" evidence="7">
    <location>
        <begin position="1016"/>
        <end position="1155"/>
    </location>
</feature>
<dbReference type="InterPro" id="IPR013149">
    <property type="entry name" value="ADH-like_C"/>
</dbReference>
<dbReference type="GO" id="GO:0006633">
    <property type="term" value="P:fatty acid biosynthetic process"/>
    <property type="evidence" value="ECO:0007669"/>
    <property type="project" value="InterPro"/>
</dbReference>
<evidence type="ECO:0000256" key="2">
    <source>
        <dbReference type="ARBA" id="ARBA00022553"/>
    </source>
</evidence>
<keyword evidence="3 11" id="KW-0808">Transferase</keyword>
<dbReference type="InterPro" id="IPR042104">
    <property type="entry name" value="PKS_dehydratase_sf"/>
</dbReference>
<dbReference type="InterPro" id="IPR001227">
    <property type="entry name" value="Ac_transferase_dom_sf"/>
</dbReference>
<dbReference type="GO" id="GO:0004315">
    <property type="term" value="F:3-oxoacyl-[acyl-carrier-protein] synthase activity"/>
    <property type="evidence" value="ECO:0007669"/>
    <property type="project" value="InterPro"/>
</dbReference>
<dbReference type="GO" id="GO:0004312">
    <property type="term" value="F:fatty acid synthase activity"/>
    <property type="evidence" value="ECO:0007669"/>
    <property type="project" value="TreeGrafter"/>
</dbReference>
<reference evidence="12" key="1">
    <citation type="journal article" date="2017" name="Genome Announc.">
        <title>Draft Genome Sequence of Terrimicrobium sacchariphilum NM-5T, a Facultative Anaerobic Soil Bacterium of the Class Spartobacteria.</title>
        <authorList>
            <person name="Qiu Y.L."/>
            <person name="Tourlousse D.M."/>
            <person name="Matsuura N."/>
            <person name="Ohashi A."/>
            <person name="Sekiguchi Y."/>
        </authorList>
    </citation>
    <scope>NUCLEOTIDE SEQUENCE [LARGE SCALE GENOMIC DNA]</scope>
    <source>
        <strain evidence="12">NM-5</strain>
    </source>
</reference>
<dbReference type="Pfam" id="PF16197">
    <property type="entry name" value="KAsynt_C_assoc"/>
    <property type="match status" value="1"/>
</dbReference>
<evidence type="ECO:0000256" key="6">
    <source>
        <dbReference type="ARBA" id="ARBA00023315"/>
    </source>
</evidence>
<dbReference type="Gene3D" id="1.10.1200.10">
    <property type="entry name" value="ACP-like"/>
    <property type="match status" value="1"/>
</dbReference>
<dbReference type="SUPFAM" id="SSF51735">
    <property type="entry name" value="NAD(P)-binding Rossmann-fold domains"/>
    <property type="match status" value="3"/>
</dbReference>
<dbReference type="FunFam" id="3.40.366.10:FF:000002">
    <property type="entry name" value="Probable polyketide synthase 2"/>
    <property type="match status" value="1"/>
</dbReference>
<proteinExistence type="predicted"/>
<dbReference type="InterPro" id="IPR057326">
    <property type="entry name" value="KR_dom"/>
</dbReference>
<dbReference type="PROSITE" id="PS52019">
    <property type="entry name" value="PKS_MFAS_DH"/>
    <property type="match status" value="1"/>
</dbReference>
<dbReference type="InterPro" id="IPR016035">
    <property type="entry name" value="Acyl_Trfase/lysoPLipase"/>
</dbReference>
<dbReference type="OrthoDB" id="1983847at2"/>
<dbReference type="Pfam" id="PF00107">
    <property type="entry name" value="ADH_zinc_N"/>
    <property type="match status" value="1"/>
</dbReference>
<dbReference type="InterPro" id="IPR020841">
    <property type="entry name" value="PKS_Beta-ketoAc_synthase_dom"/>
</dbReference>
<dbReference type="PROSITE" id="PS00606">
    <property type="entry name" value="KS3_1"/>
    <property type="match status" value="1"/>
</dbReference>
<dbReference type="PROSITE" id="PS50075">
    <property type="entry name" value="CARRIER"/>
    <property type="match status" value="1"/>
</dbReference>
<dbReference type="PROSITE" id="PS52004">
    <property type="entry name" value="KS3_2"/>
    <property type="match status" value="1"/>
</dbReference>
<dbReference type="CDD" id="cd05195">
    <property type="entry name" value="enoyl_red"/>
    <property type="match status" value="1"/>
</dbReference>
<feature type="domain" description="PKS/mFAS DH" evidence="10">
    <location>
        <begin position="875"/>
        <end position="1155"/>
    </location>
</feature>
<dbReference type="InterPro" id="IPR016039">
    <property type="entry name" value="Thiolase-like"/>
</dbReference>
<dbReference type="InParanoid" id="A0A146G9T8"/>
<dbReference type="STRING" id="690879.TSACC_22844"/>
<evidence type="ECO:0000256" key="3">
    <source>
        <dbReference type="ARBA" id="ARBA00022679"/>
    </source>
</evidence>
<keyword evidence="5" id="KW-0511">Multifunctional enzyme</keyword>
<keyword evidence="4" id="KW-0521">NADP</keyword>
<dbReference type="SMART" id="SM00829">
    <property type="entry name" value="PKS_ER"/>
    <property type="match status" value="1"/>
</dbReference>
<dbReference type="InterPro" id="IPR020806">
    <property type="entry name" value="PKS_PP-bd"/>
</dbReference>
<dbReference type="InterPro" id="IPR049551">
    <property type="entry name" value="PKS_DH_C"/>
</dbReference>
<dbReference type="InterPro" id="IPR011032">
    <property type="entry name" value="GroES-like_sf"/>
</dbReference>
<dbReference type="Gene3D" id="3.40.47.10">
    <property type="match status" value="1"/>
</dbReference>
<dbReference type="Pfam" id="PF14765">
    <property type="entry name" value="PS-DH"/>
    <property type="match status" value="1"/>
</dbReference>
<dbReference type="Gene3D" id="3.40.366.10">
    <property type="entry name" value="Malonyl-Coenzyme A Acyl Carrier Protein, domain 2"/>
    <property type="match status" value="1"/>
</dbReference>
<dbReference type="InterPro" id="IPR014030">
    <property type="entry name" value="Ketoacyl_synth_N"/>
</dbReference>
<dbReference type="PANTHER" id="PTHR43775:SF37">
    <property type="entry name" value="SI:DKEY-61P9.11"/>
    <property type="match status" value="1"/>
</dbReference>
<keyword evidence="12" id="KW-1185">Reference proteome</keyword>
<dbReference type="InterPro" id="IPR032821">
    <property type="entry name" value="PKS_assoc"/>
</dbReference>
<evidence type="ECO:0000259" key="10">
    <source>
        <dbReference type="PROSITE" id="PS52019"/>
    </source>
</evidence>
<dbReference type="Gene3D" id="3.90.180.10">
    <property type="entry name" value="Medium-chain alcohol dehydrogenases, catalytic domain"/>
    <property type="match status" value="1"/>
</dbReference>
<dbReference type="InterPro" id="IPR049900">
    <property type="entry name" value="PKS_mFAS_DH"/>
</dbReference>
<dbReference type="Proteomes" id="UP000076023">
    <property type="component" value="Unassembled WGS sequence"/>
</dbReference>
<feature type="active site" description="Proton donor; for dehydratase activity" evidence="7">
    <location>
        <position position="1075"/>
    </location>
</feature>
<feature type="region of interest" description="N-terminal hotdog fold" evidence="7">
    <location>
        <begin position="875"/>
        <end position="1002"/>
    </location>
</feature>
<feature type="active site" description="Proton acceptor; for dehydratase activity" evidence="7">
    <location>
        <position position="912"/>
    </location>
</feature>
<dbReference type="SMART" id="SM00825">
    <property type="entry name" value="PKS_KS"/>
    <property type="match status" value="1"/>
</dbReference>
<dbReference type="Pfam" id="PF00698">
    <property type="entry name" value="Acyl_transf_1"/>
    <property type="match status" value="1"/>
</dbReference>
<dbReference type="SMART" id="SM00826">
    <property type="entry name" value="PKS_DH"/>
    <property type="match status" value="1"/>
</dbReference>
<dbReference type="Pfam" id="PF00550">
    <property type="entry name" value="PP-binding"/>
    <property type="match status" value="1"/>
</dbReference>
<dbReference type="EMBL" id="BDCO01000002">
    <property type="protein sequence ID" value="GAT34419.1"/>
    <property type="molecule type" value="Genomic_DNA"/>
</dbReference>
<dbReference type="CDD" id="cd00833">
    <property type="entry name" value="PKS"/>
    <property type="match status" value="1"/>
</dbReference>
<dbReference type="InterPro" id="IPR014031">
    <property type="entry name" value="Ketoacyl_synth_C"/>
</dbReference>
<dbReference type="GO" id="GO:0031177">
    <property type="term" value="F:phosphopantetheine binding"/>
    <property type="evidence" value="ECO:0007669"/>
    <property type="project" value="InterPro"/>
</dbReference>
<dbReference type="Gene3D" id="3.40.50.720">
    <property type="entry name" value="NAD(P)-binding Rossmann-like Domain"/>
    <property type="match status" value="3"/>
</dbReference>
<dbReference type="SUPFAM" id="SSF55048">
    <property type="entry name" value="Probable ACP-binding domain of malonyl-CoA ACP transacylase"/>
    <property type="match status" value="1"/>
</dbReference>
<dbReference type="FunFam" id="3.40.50.720:FF:000209">
    <property type="entry name" value="Polyketide synthase Pks12"/>
    <property type="match status" value="1"/>
</dbReference>
<dbReference type="SUPFAM" id="SSF50129">
    <property type="entry name" value="GroES-like"/>
    <property type="match status" value="1"/>
</dbReference>
<dbReference type="Gene3D" id="3.10.129.110">
    <property type="entry name" value="Polyketide synthase dehydratase"/>
    <property type="match status" value="1"/>
</dbReference>
<dbReference type="InterPro" id="IPR014043">
    <property type="entry name" value="Acyl_transferase_dom"/>
</dbReference>
<evidence type="ECO:0000313" key="12">
    <source>
        <dbReference type="Proteomes" id="UP000076023"/>
    </source>
</evidence>
<dbReference type="SMART" id="SM00827">
    <property type="entry name" value="PKS_AT"/>
    <property type="match status" value="1"/>
</dbReference>
<comment type="caution">
    <text evidence="11">The sequence shown here is derived from an EMBL/GenBank/DDBJ whole genome shotgun (WGS) entry which is preliminary data.</text>
</comment>
<dbReference type="InterPro" id="IPR050091">
    <property type="entry name" value="PKS_NRPS_Biosynth_Enz"/>
</dbReference>
<sequence length="2074" mass="224009">MPPSATSLAAFWKFLVRGGSASKALKKDRWDWRQYYDEDQNRPGKSYAAKASYLDQDVRQFDPLAFGMSPREAESLDPQQRLLLESAWEAFEDAGYPLHKMSGSSTGVFVGGFCLDHMVMQAQPSNRHLVNAHSAGGVMMTVLSNRLSHAFNLRGPSVTMDTACSSSLVALHYACQSLLLGECRMALAGGVNVMTRPEFPIIMSKGHFLSPHGECHTFDETAAGYGRGEGAGVLLLKKLEDALADGDQIHAVVRASGVNQDGHTDGISLPNSAAQEELIRKVYSTAGVPVAEVDYVEAHGTGTQAGDSAELGALHRSFSEGRSRNLIVGSVKSNIGHLEAAAGVAGVLKTIGILKNRQVPKNLHFKKPNPNIPFSEYCVEVAKETKALPAPAEKPTVYAAINSFGYGGTNAHVLLESAPDRKAVPAADGGSAVRVIPFSAQSDKALRDLAGKFAFLLGQPGYGTLEDFAHTAAHRRSHLNFRGVALASSLETLRAQFIAASTGEAHDGLVTGAGSAEPGAGLVFVYTGMGPQWWGMGQELVKTQPIVEQTLDEIDAIFQPLAGWSLKEAMMADEASSRMARTELAQPANFALQVALTRLWASYGIHPSAVVGHSVGEVASSYVAGVYSLEEAVRVSYYRSQLQQSAAGQGAMLAVGLPEADALALLGNAPGVSIAAVNSFNAVTLSGDTEQLKAIAAGLEERGIFNKFLRVEVAYHSPQMEPLREPLLTALSGLAPKPARIPLYSTGYGRIIPAEEWSAECWWHNVRQPVRFAAAIQALIEDGFASFLEVGPHPVLGNSIKECAAHLEQKVRCFVSLRRAEPEMARLLSTIGELYCAGYDPDWAALAPAHGVFLPGPQYPWQRETLWVESERSKMERLGLPGPVYLNRSLIALNPTWEVEINRNYFPFLFDHGVQDQTVFAGMGYIEAAISLNKQVNSSVAVVLENVSFERVLVVDYSKLQYLVTEYDSEEGRFSISSRTEGEEIGNLRHCRGRLLPQAQPVARKLDLAALQAKCATPVDREAFYDDLSRRGLHYGPTFRPTRDIWIGEDSYLLRLDASDTLADETHFLHPTLFDAAIQPILYRSGMAGLYVPFSIEQFEYHSRPGSKELFVYGELTSRTSSRLVAHVWLMDAQGVVHAHGRHMSLQAIDMKAGESAESPYYQLHWKQAPLSGESRESVSGAVILADPRDSDLALANELSAALPGSELIVREFAGGASRGDFSSILGAAALANRGRIILLWGSGGQVMEDILAASELSERLVALLQAAAMMPEPVVDITSVTVGAKAVNDGEIITNWLAFSLNAIGMVAQNEYDAIRFRSIDLDSAGSQAVLDELAAGSNGEIAYRAGERLENILESLDEGNSAVHVETRSLDEPVELQVGIKGKIDSLYYEPSERVDPGPGQIEVRIHASALNYKDLLKVEGRLHPGAVEGTYNEGEFGMECAGVVLRAGPGSAFAAGDRIIAVLTRGFRSIATIDEGFAVRIPQGFGMDMAAVPVVYLAAYHGLVTIANLQRGERVLIHHASGGLGMAAIEIARWRGAEIYATSGSEEKQQYLRGLGISHVYSSRTLDFGQRIREDTGNEGVDVVIGAQTGQAMHVSLNLLRTGGRYIEIGKKDIAEDNSLPLRAFNRNLIFASVDMDRLARERPSFVQQTLRAVVDHFAQGDFKPGPVRVYPAAEIKAAFAEMERSQHIGKLLVDFSQGEVEVLVKEQPAPVCHRDGSYIVTGGTSGFGVVSAEWLASQGAGKIYLVSRSGKKAGGLSEAMARIEAAGAEVEVLSVDVTDAAQVSELVCQANAAPYALRGVIHGAMVLDDAMMADMTAERFRKVFLPKVAGALNLAAAVKGSTTLDFLVFYSSISSVIGNRGQTSYVGANRTLDGLATVLRARGIPAISLNWGALAESGVVARDERLGTVLASSGITGLGNREALQALGTVLRAGKEQIGVFLMDWEKWRDANPKLAGHALFRDQTMRSQTAGNEVMARILEELTDASREQRMRVLEDRLQDVLAKTLRMSKDTIPMTRKLNEMGVDSLMVLELSLGIKEQIGLNFSAMEFLKGPTLRQLATLAESRLWGT</sequence>
<dbReference type="InterPro" id="IPR016036">
    <property type="entry name" value="Malonyl_transacylase_ACP-bd"/>
</dbReference>
<feature type="domain" description="Ketosynthase family 3 (KS3)" evidence="9">
    <location>
        <begin position="1"/>
        <end position="417"/>
    </location>
</feature>
<evidence type="ECO:0000256" key="1">
    <source>
        <dbReference type="ARBA" id="ARBA00022450"/>
    </source>
</evidence>
<evidence type="ECO:0000259" key="9">
    <source>
        <dbReference type="PROSITE" id="PS52004"/>
    </source>
</evidence>
<evidence type="ECO:0000256" key="7">
    <source>
        <dbReference type="PROSITE-ProRule" id="PRU01363"/>
    </source>
</evidence>
<protein>
    <submittedName>
        <fullName evidence="11">Acyl transferase domain-containing protein</fullName>
    </submittedName>
</protein>
<evidence type="ECO:0000313" key="11">
    <source>
        <dbReference type="EMBL" id="GAT34419.1"/>
    </source>
</evidence>
<keyword evidence="1" id="KW-0596">Phosphopantetheine</keyword>
<dbReference type="Pfam" id="PF08240">
    <property type="entry name" value="ADH_N"/>
    <property type="match status" value="1"/>
</dbReference>
<dbReference type="InterPro" id="IPR013154">
    <property type="entry name" value="ADH-like_N"/>
</dbReference>
<dbReference type="SMART" id="SM00822">
    <property type="entry name" value="PKS_KR"/>
    <property type="match status" value="1"/>
</dbReference>
<accession>A0A146G9T8</accession>
<dbReference type="InterPro" id="IPR018201">
    <property type="entry name" value="Ketoacyl_synth_AS"/>
</dbReference>
<dbReference type="Pfam" id="PF02801">
    <property type="entry name" value="Ketoacyl-synt_C"/>
    <property type="match status" value="1"/>
</dbReference>
<dbReference type="SUPFAM" id="SSF52151">
    <property type="entry name" value="FabD/lysophospholipase-like"/>
    <property type="match status" value="1"/>
</dbReference>
<dbReference type="Gene3D" id="3.30.70.3290">
    <property type="match status" value="1"/>
</dbReference>
<dbReference type="InterPro" id="IPR013968">
    <property type="entry name" value="PKS_KR"/>
</dbReference>
<dbReference type="SUPFAM" id="SSF53901">
    <property type="entry name" value="Thiolase-like"/>
    <property type="match status" value="1"/>
</dbReference>
<gene>
    <name evidence="11" type="ORF">TSACC_22844</name>
</gene>
<dbReference type="GO" id="GO:0016491">
    <property type="term" value="F:oxidoreductase activity"/>
    <property type="evidence" value="ECO:0007669"/>
    <property type="project" value="InterPro"/>
</dbReference>
<organism evidence="11 12">
    <name type="scientific">Terrimicrobium sacchariphilum</name>
    <dbReference type="NCBI Taxonomy" id="690879"/>
    <lineage>
        <taxon>Bacteria</taxon>
        <taxon>Pseudomonadati</taxon>
        <taxon>Verrucomicrobiota</taxon>
        <taxon>Terrimicrobiia</taxon>
        <taxon>Terrimicrobiales</taxon>
        <taxon>Terrimicrobiaceae</taxon>
        <taxon>Terrimicrobium</taxon>
    </lineage>
</organism>
<dbReference type="Pfam" id="PF08659">
    <property type="entry name" value="KR"/>
    <property type="match status" value="1"/>
</dbReference>
<dbReference type="InterPro" id="IPR009081">
    <property type="entry name" value="PP-bd_ACP"/>
</dbReference>
<dbReference type="SMART" id="SM00823">
    <property type="entry name" value="PKS_PP"/>
    <property type="match status" value="1"/>
</dbReference>
<dbReference type="InterPro" id="IPR049552">
    <property type="entry name" value="PKS_DH_N"/>
</dbReference>
<evidence type="ECO:0000256" key="4">
    <source>
        <dbReference type="ARBA" id="ARBA00022857"/>
    </source>
</evidence>
<feature type="domain" description="Carrier" evidence="8">
    <location>
        <begin position="1997"/>
        <end position="2071"/>
    </location>
</feature>
<name>A0A146G9T8_TERSA</name>
<keyword evidence="2" id="KW-0597">Phosphoprotein</keyword>
<dbReference type="Pfam" id="PF00109">
    <property type="entry name" value="ketoacyl-synt"/>
    <property type="match status" value="1"/>
</dbReference>